<proteinExistence type="predicted"/>
<evidence type="ECO:0000313" key="2">
    <source>
        <dbReference type="EMBL" id="CAL0334951.1"/>
    </source>
</evidence>
<sequence length="150" mass="15524">MSLKYLFVTLLLIATMAIPQVKAQLGLLNGLLGSINIQGIVTCTSKDNINGAPTPVFSNAEVQLVCDGKVLSSATTNGGGMFSIMMDSLLFNLSSMLNGCNLVVTTPLSNCNSNLPSVGNLISTLHFGGTTLVGTKTVANIAPSGFQFVP</sequence>
<evidence type="ECO:0000313" key="3">
    <source>
        <dbReference type="Proteomes" id="UP001497480"/>
    </source>
</evidence>
<evidence type="ECO:0008006" key="4">
    <source>
        <dbReference type="Google" id="ProtNLM"/>
    </source>
</evidence>
<dbReference type="InterPro" id="IPR040404">
    <property type="entry name" value="Phylloplanin-like"/>
</dbReference>
<dbReference type="AlphaFoldDB" id="A0AAV1YNI0"/>
<dbReference type="Proteomes" id="UP001497480">
    <property type="component" value="Unassembled WGS sequence"/>
</dbReference>
<gene>
    <name evidence="2" type="ORF">LLUT_LOCUS36011</name>
</gene>
<protein>
    <recommendedName>
        <fullName evidence="4">Phylloplanin</fullName>
    </recommendedName>
</protein>
<dbReference type="EMBL" id="CAXHTB010000026">
    <property type="protein sequence ID" value="CAL0334951.1"/>
    <property type="molecule type" value="Genomic_DNA"/>
</dbReference>
<keyword evidence="1" id="KW-0732">Signal</keyword>
<comment type="caution">
    <text evidence="2">The sequence shown here is derived from an EMBL/GenBank/DDBJ whole genome shotgun (WGS) entry which is preliminary data.</text>
</comment>
<accession>A0AAV1YNI0</accession>
<organism evidence="2 3">
    <name type="scientific">Lupinus luteus</name>
    <name type="common">European yellow lupine</name>
    <dbReference type="NCBI Taxonomy" id="3873"/>
    <lineage>
        <taxon>Eukaryota</taxon>
        <taxon>Viridiplantae</taxon>
        <taxon>Streptophyta</taxon>
        <taxon>Embryophyta</taxon>
        <taxon>Tracheophyta</taxon>
        <taxon>Spermatophyta</taxon>
        <taxon>Magnoliopsida</taxon>
        <taxon>eudicotyledons</taxon>
        <taxon>Gunneridae</taxon>
        <taxon>Pentapetalae</taxon>
        <taxon>rosids</taxon>
        <taxon>fabids</taxon>
        <taxon>Fabales</taxon>
        <taxon>Fabaceae</taxon>
        <taxon>Papilionoideae</taxon>
        <taxon>50 kb inversion clade</taxon>
        <taxon>genistoids sensu lato</taxon>
        <taxon>core genistoids</taxon>
        <taxon>Genisteae</taxon>
        <taxon>Lupinus</taxon>
    </lineage>
</organism>
<evidence type="ECO:0000256" key="1">
    <source>
        <dbReference type="SAM" id="SignalP"/>
    </source>
</evidence>
<name>A0AAV1YNI0_LUPLU</name>
<reference evidence="2 3" key="1">
    <citation type="submission" date="2024-03" db="EMBL/GenBank/DDBJ databases">
        <authorList>
            <person name="Martinez-Hernandez J."/>
        </authorList>
    </citation>
    <scope>NUCLEOTIDE SEQUENCE [LARGE SCALE GENOMIC DNA]</scope>
</reference>
<dbReference type="PANTHER" id="PTHR34458:SF5">
    <property type="entry name" value="POLLEN OLE E 1 ALLERGEN AND EXTENSIN FAMILY PROTEIN"/>
    <property type="match status" value="1"/>
</dbReference>
<feature type="chain" id="PRO_5043819269" description="Phylloplanin" evidence="1">
    <location>
        <begin position="24"/>
        <end position="150"/>
    </location>
</feature>
<dbReference type="PANTHER" id="PTHR34458">
    <property type="entry name" value="POLLEN OLE E 1 ALLERGEN AND EXTENSIN FAMILY PROTEIN-RELATED"/>
    <property type="match status" value="1"/>
</dbReference>
<keyword evidence="3" id="KW-1185">Reference proteome</keyword>
<feature type="signal peptide" evidence="1">
    <location>
        <begin position="1"/>
        <end position="23"/>
    </location>
</feature>